<protein>
    <submittedName>
        <fullName evidence="5">DUF1565 domain-containing protein</fullName>
    </submittedName>
</protein>
<dbReference type="PANTHER" id="PTHR40088:SF2">
    <property type="entry name" value="SECRETED SUGAR HYDROLASE"/>
    <property type="match status" value="1"/>
</dbReference>
<dbReference type="Pfam" id="PF07602">
    <property type="entry name" value="DUF1565"/>
    <property type="match status" value="1"/>
</dbReference>
<keyword evidence="6" id="KW-1185">Reference proteome</keyword>
<dbReference type="EMBL" id="JASDCQ010000001">
    <property type="protein sequence ID" value="MDN3427102.1"/>
    <property type="molecule type" value="Genomic_DNA"/>
</dbReference>
<dbReference type="PANTHER" id="PTHR40088">
    <property type="entry name" value="PECTATE LYASE (EUROFUNG)"/>
    <property type="match status" value="1"/>
</dbReference>
<dbReference type="InterPro" id="IPR012334">
    <property type="entry name" value="Pectin_lyas_fold"/>
</dbReference>
<evidence type="ECO:0000313" key="5">
    <source>
        <dbReference type="EMBL" id="MDN3427102.1"/>
    </source>
</evidence>
<evidence type="ECO:0000313" key="6">
    <source>
        <dbReference type="Proteomes" id="UP001225873"/>
    </source>
</evidence>
<feature type="domain" description="DUF1565" evidence="4">
    <location>
        <begin position="3"/>
        <end position="223"/>
    </location>
</feature>
<dbReference type="InterPro" id="IPR011459">
    <property type="entry name" value="DUF1565"/>
</dbReference>
<name>A0ABT7ZIX4_9BACL</name>
<evidence type="ECO:0000256" key="2">
    <source>
        <dbReference type="ARBA" id="ARBA00022525"/>
    </source>
</evidence>
<dbReference type="RefSeq" id="WP_290187041.1">
    <property type="nucleotide sequence ID" value="NZ_JASDCQ010000001.1"/>
</dbReference>
<comment type="subcellular location">
    <subcellularLocation>
        <location evidence="1">Secreted</location>
    </subcellularLocation>
</comment>
<reference evidence="5 6" key="1">
    <citation type="submission" date="2023-03" db="EMBL/GenBank/DDBJ databases">
        <authorList>
            <person name="Uniacke-Lowe S."/>
            <person name="Ross P."/>
            <person name="Hill C."/>
        </authorList>
    </citation>
    <scope>NUCLEOTIDE SEQUENCE [LARGE SCALE GENOMIC DNA]</scope>
    <source>
        <strain evidence="5 6">APC 4016</strain>
    </source>
</reference>
<keyword evidence="2" id="KW-0964">Secreted</keyword>
<evidence type="ECO:0000256" key="3">
    <source>
        <dbReference type="ARBA" id="ARBA00022729"/>
    </source>
</evidence>
<dbReference type="InterPro" id="IPR011050">
    <property type="entry name" value="Pectin_lyase_fold/virulence"/>
</dbReference>
<accession>A0ABT7ZIX4</accession>
<organism evidence="5 6">
    <name type="scientific">Planococcus notacanthi</name>
    <dbReference type="NCBI Taxonomy" id="3035188"/>
    <lineage>
        <taxon>Bacteria</taxon>
        <taxon>Bacillati</taxon>
        <taxon>Bacillota</taxon>
        <taxon>Bacilli</taxon>
        <taxon>Bacillales</taxon>
        <taxon>Caryophanaceae</taxon>
        <taxon>Planococcus</taxon>
    </lineage>
</organism>
<comment type="caution">
    <text evidence="5">The sequence shown here is derived from an EMBL/GenBank/DDBJ whole genome shotgun (WGS) entry which is preliminary data.</text>
</comment>
<dbReference type="Gene3D" id="2.160.20.10">
    <property type="entry name" value="Single-stranded right-handed beta-helix, Pectin lyase-like"/>
    <property type="match status" value="1"/>
</dbReference>
<gene>
    <name evidence="5" type="ORF">QMA01_07320</name>
</gene>
<dbReference type="InterPro" id="IPR052052">
    <property type="entry name" value="Polysaccharide_Lyase_9"/>
</dbReference>
<dbReference type="InterPro" id="IPR006626">
    <property type="entry name" value="PbH1"/>
</dbReference>
<dbReference type="SUPFAM" id="SSF51126">
    <property type="entry name" value="Pectin lyase-like"/>
    <property type="match status" value="1"/>
</dbReference>
<evidence type="ECO:0000256" key="1">
    <source>
        <dbReference type="ARBA" id="ARBA00004613"/>
    </source>
</evidence>
<evidence type="ECO:0000259" key="4">
    <source>
        <dbReference type="Pfam" id="PF07602"/>
    </source>
</evidence>
<keyword evidence="3" id="KW-0732">Signal</keyword>
<dbReference type="Proteomes" id="UP001225873">
    <property type="component" value="Unassembled WGS sequence"/>
</dbReference>
<proteinExistence type="predicted"/>
<sequence>MSIDGDDQQSGTVEQPLKTLKQAALLAKAGTTVYVREGTYEEKLTIKHSGSRSMPIVFKPYQNEQVILSGKGFKSVEDDTAMITIDNKNHVAISGFTVQDLSTDSADATVMGILVTGSSSHIRLDHNHVRRIETHSDQGNAHGIAVYGVNAIKDIKLLNNKVEDLKLGTSEALVLNGNIEGFEISGNVVRRCNNIGIDLIGHEGISSNKKMDYARNGVVFQNEVYAISAYGNPAYGNEYSAAGIYVDGGRDINIEENLVYKNDIGIEATSEQQGQAAEHIKIHKNTVYGNAYTGISIGGYDEERGGTRNSHIAKNILYRNDAKGIGGGQLMIQHDAQGNKIEKKHLNCWC</sequence>
<dbReference type="SMART" id="SM00710">
    <property type="entry name" value="PbH1"/>
    <property type="match status" value="5"/>
</dbReference>